<evidence type="ECO:0000256" key="7">
    <source>
        <dbReference type="SAM" id="MobiDB-lite"/>
    </source>
</evidence>
<proteinExistence type="inferred from homology"/>
<feature type="region of interest" description="Disordered" evidence="7">
    <location>
        <begin position="85"/>
        <end position="107"/>
    </location>
</feature>
<keyword evidence="5 8" id="KW-1133">Transmembrane helix</keyword>
<reference evidence="10" key="1">
    <citation type="journal article" date="2019" name="Int. J. Syst. Evol. Microbiol.">
        <title>The Global Catalogue of Microorganisms (GCM) 10K type strain sequencing project: providing services to taxonomists for standard genome sequencing and annotation.</title>
        <authorList>
            <consortium name="The Broad Institute Genomics Platform"/>
            <consortium name="The Broad Institute Genome Sequencing Center for Infectious Disease"/>
            <person name="Wu L."/>
            <person name="Ma J."/>
        </authorList>
    </citation>
    <scope>NUCLEOTIDE SEQUENCE [LARGE SCALE GENOMIC DNA]</scope>
    <source>
        <strain evidence="10">CGMCC 1.13681</strain>
    </source>
</reference>
<comment type="similarity">
    <text evidence="2">Belongs to the UPF0410 family.</text>
</comment>
<evidence type="ECO:0000256" key="4">
    <source>
        <dbReference type="ARBA" id="ARBA00022692"/>
    </source>
</evidence>
<evidence type="ECO:0000313" key="9">
    <source>
        <dbReference type="EMBL" id="MFC7219444.1"/>
    </source>
</evidence>
<gene>
    <name evidence="9" type="ORF">ACFQLX_14875</name>
</gene>
<dbReference type="InterPro" id="IPR007341">
    <property type="entry name" value="Transgly_assoc"/>
</dbReference>
<dbReference type="Pfam" id="PF04226">
    <property type="entry name" value="Transgly_assoc"/>
    <property type="match status" value="1"/>
</dbReference>
<dbReference type="Proteomes" id="UP001596413">
    <property type="component" value="Unassembled WGS sequence"/>
</dbReference>
<keyword evidence="4 8" id="KW-0812">Transmembrane</keyword>
<feature type="compositionally biased region" description="Gly residues" evidence="7">
    <location>
        <begin position="85"/>
        <end position="98"/>
    </location>
</feature>
<comment type="caution">
    <text evidence="9">The sequence shown here is derived from an EMBL/GenBank/DDBJ whole genome shotgun (WGS) entry which is preliminary data.</text>
</comment>
<evidence type="ECO:0000256" key="3">
    <source>
        <dbReference type="ARBA" id="ARBA00022475"/>
    </source>
</evidence>
<dbReference type="EMBL" id="JBHSZO010000021">
    <property type="protein sequence ID" value="MFC7219444.1"/>
    <property type="molecule type" value="Genomic_DNA"/>
</dbReference>
<name>A0ABW2GFB9_9ACTN</name>
<dbReference type="PANTHER" id="PTHR33884:SF3">
    <property type="entry name" value="UPF0410 PROTEIN YMGE"/>
    <property type="match status" value="1"/>
</dbReference>
<feature type="transmembrane region" description="Helical" evidence="8">
    <location>
        <begin position="28"/>
        <end position="51"/>
    </location>
</feature>
<keyword evidence="3" id="KW-1003">Cell membrane</keyword>
<keyword evidence="10" id="KW-1185">Reference proteome</keyword>
<feature type="transmembrane region" description="Helical" evidence="8">
    <location>
        <begin position="63"/>
        <end position="84"/>
    </location>
</feature>
<evidence type="ECO:0000256" key="6">
    <source>
        <dbReference type="ARBA" id="ARBA00023136"/>
    </source>
</evidence>
<evidence type="ECO:0000256" key="2">
    <source>
        <dbReference type="ARBA" id="ARBA00011006"/>
    </source>
</evidence>
<evidence type="ECO:0000313" key="10">
    <source>
        <dbReference type="Proteomes" id="UP001596413"/>
    </source>
</evidence>
<comment type="subcellular location">
    <subcellularLocation>
        <location evidence="1">Cell membrane</location>
        <topology evidence="1">Multi-pass membrane protein</topology>
    </subcellularLocation>
</comment>
<keyword evidence="6 8" id="KW-0472">Membrane</keyword>
<organism evidence="9 10">
    <name type="scientific">Streptomyces polyrhachis</name>
    <dbReference type="NCBI Taxonomy" id="1282885"/>
    <lineage>
        <taxon>Bacteria</taxon>
        <taxon>Bacillati</taxon>
        <taxon>Actinomycetota</taxon>
        <taxon>Actinomycetes</taxon>
        <taxon>Kitasatosporales</taxon>
        <taxon>Streptomycetaceae</taxon>
        <taxon>Streptomyces</taxon>
    </lineage>
</organism>
<accession>A0ABW2GFB9</accession>
<evidence type="ECO:0000256" key="8">
    <source>
        <dbReference type="SAM" id="Phobius"/>
    </source>
</evidence>
<dbReference type="RefSeq" id="WP_386415146.1">
    <property type="nucleotide sequence ID" value="NZ_JBHSZO010000021.1"/>
</dbReference>
<dbReference type="PANTHER" id="PTHR33884">
    <property type="entry name" value="UPF0410 PROTEIN YMGE"/>
    <property type="match status" value="1"/>
</dbReference>
<protein>
    <submittedName>
        <fullName evidence="9">GlsB/YeaQ/YmgE family stress response membrane protein</fullName>
    </submittedName>
</protein>
<evidence type="ECO:0000256" key="1">
    <source>
        <dbReference type="ARBA" id="ARBA00004651"/>
    </source>
</evidence>
<feature type="transmembrane region" description="Helical" evidence="8">
    <location>
        <begin position="6"/>
        <end position="21"/>
    </location>
</feature>
<evidence type="ECO:0000256" key="5">
    <source>
        <dbReference type="ARBA" id="ARBA00022989"/>
    </source>
</evidence>
<sequence>MGIIAWIVLGLLAGMIAKLLIPGRDGHGLLITTVIGIAGSLLGGFLAAEVFDIDGNQGFFDVTTWVTAIIGAGILLFAFSMFAGRGGGNGGRGRGSGRSSGRRFSRR</sequence>